<dbReference type="EMBL" id="CAJNOH010003703">
    <property type="protein sequence ID" value="CAF1346081.1"/>
    <property type="molecule type" value="Genomic_DNA"/>
</dbReference>
<evidence type="ECO:0000313" key="1">
    <source>
        <dbReference type="EMBL" id="CAF1346081.1"/>
    </source>
</evidence>
<reference evidence="2" key="1">
    <citation type="submission" date="2021-02" db="EMBL/GenBank/DDBJ databases">
        <authorList>
            <person name="Nowell W R."/>
        </authorList>
    </citation>
    <scope>NUCLEOTIDE SEQUENCE</scope>
</reference>
<protein>
    <recommendedName>
        <fullName evidence="4">SGNH hydrolase-type esterase domain-containing protein</fullName>
    </recommendedName>
</protein>
<keyword evidence="3" id="KW-1185">Reference proteome</keyword>
<dbReference type="EMBL" id="CAJNOL010005060">
    <property type="protein sequence ID" value="CAF1599325.1"/>
    <property type="molecule type" value="Genomic_DNA"/>
</dbReference>
<name>A0A816ARZ3_9BILA</name>
<evidence type="ECO:0008006" key="4">
    <source>
        <dbReference type="Google" id="ProtNLM"/>
    </source>
</evidence>
<dbReference type="Proteomes" id="UP000663854">
    <property type="component" value="Unassembled WGS sequence"/>
</dbReference>
<dbReference type="Proteomes" id="UP000663870">
    <property type="component" value="Unassembled WGS sequence"/>
</dbReference>
<dbReference type="SUPFAM" id="SSF52266">
    <property type="entry name" value="SGNH hydrolase"/>
    <property type="match status" value="1"/>
</dbReference>
<comment type="caution">
    <text evidence="2">The sequence shown here is derived from an EMBL/GenBank/DDBJ whole genome shotgun (WGS) entry which is preliminary data.</text>
</comment>
<dbReference type="AlphaFoldDB" id="A0A816ARZ3"/>
<accession>A0A816ARZ3</accession>
<gene>
    <name evidence="2" type="ORF">JXQ802_LOCUS48110</name>
    <name evidence="1" type="ORF">PYM288_LOCUS32142</name>
</gene>
<organism evidence="2 3">
    <name type="scientific">Rotaria sordida</name>
    <dbReference type="NCBI Taxonomy" id="392033"/>
    <lineage>
        <taxon>Eukaryota</taxon>
        <taxon>Metazoa</taxon>
        <taxon>Spiralia</taxon>
        <taxon>Gnathifera</taxon>
        <taxon>Rotifera</taxon>
        <taxon>Eurotatoria</taxon>
        <taxon>Bdelloidea</taxon>
        <taxon>Philodinida</taxon>
        <taxon>Philodinidae</taxon>
        <taxon>Rotaria</taxon>
    </lineage>
</organism>
<sequence length="305" mass="35898">MSKNTASVAKVQKMMQEMHIDDKLSTSSQFILPIVFENQSFNHSPHHQQQLQKQHCDRARFFYRLRQKKKQRRLQHDPLPVRHHQQHVEEIKRHNQEQKMENKLITAIVGSSIARNISVKNIENETNEVRLRFKSGSDCADALTWLESTDGQIFMRNLNQLIFILGTNDIHRDGAFQTVERIDYTVEKIRRLYPGINIVWQLLQQRTRKTWLLPEDQAVLNEIEICNRLLLELAAKKKFDTIQSAIPIQCMYDGLHPSRYGVEMMEATIRNYLQQNKMVYSSSFSNISHRFQSNVYPPPLMSINL</sequence>
<dbReference type="Gene3D" id="3.40.50.1110">
    <property type="entry name" value="SGNH hydrolase"/>
    <property type="match status" value="1"/>
</dbReference>
<evidence type="ECO:0000313" key="3">
    <source>
        <dbReference type="Proteomes" id="UP000663870"/>
    </source>
</evidence>
<dbReference type="InterPro" id="IPR036514">
    <property type="entry name" value="SGNH_hydro_sf"/>
</dbReference>
<proteinExistence type="predicted"/>
<evidence type="ECO:0000313" key="2">
    <source>
        <dbReference type="EMBL" id="CAF1599325.1"/>
    </source>
</evidence>